<organism evidence="2 3">
    <name type="scientific">Corynebacterium timonense</name>
    <dbReference type="NCBI Taxonomy" id="441500"/>
    <lineage>
        <taxon>Bacteria</taxon>
        <taxon>Bacillati</taxon>
        <taxon>Actinomycetota</taxon>
        <taxon>Actinomycetes</taxon>
        <taxon>Mycobacteriales</taxon>
        <taxon>Corynebacteriaceae</taxon>
        <taxon>Corynebacterium</taxon>
    </lineage>
</organism>
<dbReference type="AlphaFoldDB" id="A0A1H1LY34"/>
<evidence type="ECO:0000256" key="1">
    <source>
        <dbReference type="SAM" id="MobiDB-lite"/>
    </source>
</evidence>
<dbReference type="EMBL" id="LT629765">
    <property type="protein sequence ID" value="SDR79411.1"/>
    <property type="molecule type" value="Genomic_DNA"/>
</dbReference>
<proteinExistence type="predicted"/>
<accession>A0A1H1LY34</accession>
<evidence type="ECO:0000313" key="3">
    <source>
        <dbReference type="Proteomes" id="UP000182237"/>
    </source>
</evidence>
<protein>
    <submittedName>
        <fullName evidence="2">Uncharacterized protein</fullName>
    </submittedName>
</protein>
<evidence type="ECO:0000313" key="2">
    <source>
        <dbReference type="EMBL" id="SDR79411.1"/>
    </source>
</evidence>
<feature type="region of interest" description="Disordered" evidence="1">
    <location>
        <begin position="69"/>
        <end position="91"/>
    </location>
</feature>
<gene>
    <name evidence="2" type="ORF">SAMN04488539_0372</name>
</gene>
<dbReference type="Proteomes" id="UP000182237">
    <property type="component" value="Chromosome I"/>
</dbReference>
<feature type="compositionally biased region" description="Acidic residues" evidence="1">
    <location>
        <begin position="76"/>
        <end position="91"/>
    </location>
</feature>
<keyword evidence="3" id="KW-1185">Reference proteome</keyword>
<sequence>MRVEAARQKRMEVALVSAFSAVDAHEEAMIKLGEAVVELKDLGESLPSIADRLHVDRKVVTDAWPLCRPEPAVDAANDDAVDESPDEAAES</sequence>
<reference evidence="2 3" key="1">
    <citation type="submission" date="2016-10" db="EMBL/GenBank/DDBJ databases">
        <authorList>
            <person name="de Groot N.N."/>
        </authorList>
    </citation>
    <scope>NUCLEOTIDE SEQUENCE [LARGE SCALE GENOMIC DNA]</scope>
    <source>
        <strain evidence="2 3">DSM 45434</strain>
    </source>
</reference>
<name>A0A1H1LY34_9CORY</name>